<dbReference type="GeneID" id="19152588"/>
<dbReference type="InterPro" id="IPR036770">
    <property type="entry name" value="Ankyrin_rpt-contain_sf"/>
</dbReference>
<evidence type="ECO:0000313" key="1">
    <source>
        <dbReference type="EMBL" id="EUC28824.1"/>
    </source>
</evidence>
<keyword evidence="2" id="KW-1185">Reference proteome</keyword>
<dbReference type="AlphaFoldDB" id="W6Y1D6"/>
<reference evidence="1 2" key="1">
    <citation type="journal article" date="2013" name="PLoS Genet.">
        <title>Comparative genome structure, secondary metabolite, and effector coding capacity across Cochliobolus pathogens.</title>
        <authorList>
            <person name="Condon B.J."/>
            <person name="Leng Y."/>
            <person name="Wu D."/>
            <person name="Bushley K.E."/>
            <person name="Ohm R.A."/>
            <person name="Otillar R."/>
            <person name="Martin J."/>
            <person name="Schackwitz W."/>
            <person name="Grimwood J."/>
            <person name="MohdZainudin N."/>
            <person name="Xue C."/>
            <person name="Wang R."/>
            <person name="Manning V.A."/>
            <person name="Dhillon B."/>
            <person name="Tu Z.J."/>
            <person name="Steffenson B.J."/>
            <person name="Salamov A."/>
            <person name="Sun H."/>
            <person name="Lowry S."/>
            <person name="LaButti K."/>
            <person name="Han J."/>
            <person name="Copeland A."/>
            <person name="Lindquist E."/>
            <person name="Barry K."/>
            <person name="Schmutz J."/>
            <person name="Baker S.E."/>
            <person name="Ciuffetti L.M."/>
            <person name="Grigoriev I.V."/>
            <person name="Zhong S."/>
            <person name="Turgeon B.G."/>
        </authorList>
    </citation>
    <scope>NUCLEOTIDE SEQUENCE [LARGE SCALE GENOMIC DNA]</scope>
    <source>
        <strain evidence="1 2">26-R-13</strain>
    </source>
</reference>
<dbReference type="HOGENOM" id="CLU_2120681_0_0_1"/>
<dbReference type="KEGG" id="bze:COCCADRAFT_8853"/>
<sequence>MAINAIKTLTGPRILAMATLLLDYGANLEAKVETGATPLRKAIDGMVSANGKIGRGSEPGRFNMLIEKGADRYVADNAGIRIEDLIDPNYWFFDETGRLELKSIQTITKEPHVI</sequence>
<dbReference type="Proteomes" id="UP000053841">
    <property type="component" value="Unassembled WGS sequence"/>
</dbReference>
<dbReference type="Gene3D" id="1.25.40.20">
    <property type="entry name" value="Ankyrin repeat-containing domain"/>
    <property type="match status" value="1"/>
</dbReference>
<accession>W6Y1D6</accession>
<protein>
    <submittedName>
        <fullName evidence="1">Uncharacterized protein</fullName>
    </submittedName>
</protein>
<gene>
    <name evidence="1" type="ORF">COCCADRAFT_8853</name>
</gene>
<dbReference type="OrthoDB" id="5431422at2759"/>
<proteinExistence type="predicted"/>
<name>W6Y1D6_COCC2</name>
<evidence type="ECO:0000313" key="2">
    <source>
        <dbReference type="Proteomes" id="UP000053841"/>
    </source>
</evidence>
<organism evidence="1 2">
    <name type="scientific">Cochliobolus carbonum (strain 26-R-13)</name>
    <name type="common">Maize leaf spot fungus</name>
    <name type="synonym">Bipolaris zeicola</name>
    <dbReference type="NCBI Taxonomy" id="930089"/>
    <lineage>
        <taxon>Eukaryota</taxon>
        <taxon>Fungi</taxon>
        <taxon>Dikarya</taxon>
        <taxon>Ascomycota</taxon>
        <taxon>Pezizomycotina</taxon>
        <taxon>Dothideomycetes</taxon>
        <taxon>Pleosporomycetidae</taxon>
        <taxon>Pleosporales</taxon>
        <taxon>Pleosporineae</taxon>
        <taxon>Pleosporaceae</taxon>
        <taxon>Bipolaris</taxon>
    </lineage>
</organism>
<dbReference type="SUPFAM" id="SSF48403">
    <property type="entry name" value="Ankyrin repeat"/>
    <property type="match status" value="1"/>
</dbReference>
<dbReference type="RefSeq" id="XP_007716853.1">
    <property type="nucleotide sequence ID" value="XM_007718663.1"/>
</dbReference>
<dbReference type="EMBL" id="KI964784">
    <property type="protein sequence ID" value="EUC28824.1"/>
    <property type="molecule type" value="Genomic_DNA"/>
</dbReference>